<keyword evidence="7" id="KW-1185">Reference proteome</keyword>
<evidence type="ECO:0000313" key="7">
    <source>
        <dbReference type="Proteomes" id="UP000008805"/>
    </source>
</evidence>
<dbReference type="InterPro" id="IPR016032">
    <property type="entry name" value="Sig_transdc_resp-reg_C-effctor"/>
</dbReference>
<keyword evidence="4" id="KW-1133">Transmembrane helix</keyword>
<dbReference type="Gene3D" id="1.10.10.10">
    <property type="entry name" value="Winged helix-like DNA-binding domain superfamily/Winged helix DNA-binding domain"/>
    <property type="match status" value="1"/>
</dbReference>
<dbReference type="CDD" id="cd06170">
    <property type="entry name" value="LuxR_C_like"/>
    <property type="match status" value="1"/>
</dbReference>
<evidence type="ECO:0000259" key="5">
    <source>
        <dbReference type="PROSITE" id="PS50043"/>
    </source>
</evidence>
<organism evidence="6 7">
    <name type="scientific">Gordonibacter pamelaeae 7-10-1-b</name>
    <dbReference type="NCBI Taxonomy" id="657308"/>
    <lineage>
        <taxon>Bacteria</taxon>
        <taxon>Bacillati</taxon>
        <taxon>Actinomycetota</taxon>
        <taxon>Coriobacteriia</taxon>
        <taxon>Eggerthellales</taxon>
        <taxon>Eggerthellaceae</taxon>
        <taxon>Gordonibacter</taxon>
    </lineage>
</organism>
<keyword evidence="4" id="KW-0472">Membrane</keyword>
<evidence type="ECO:0000256" key="3">
    <source>
        <dbReference type="ARBA" id="ARBA00023163"/>
    </source>
</evidence>
<dbReference type="PROSITE" id="PS00622">
    <property type="entry name" value="HTH_LUXR_1"/>
    <property type="match status" value="1"/>
</dbReference>
<dbReference type="SMART" id="SM00421">
    <property type="entry name" value="HTH_LUXR"/>
    <property type="match status" value="1"/>
</dbReference>
<dbReference type="PANTHER" id="PTHR44688:SF16">
    <property type="entry name" value="DNA-BINDING TRANSCRIPTIONAL ACTIVATOR DEVR_DOSR"/>
    <property type="match status" value="1"/>
</dbReference>
<evidence type="ECO:0000256" key="4">
    <source>
        <dbReference type="SAM" id="Phobius"/>
    </source>
</evidence>
<dbReference type="Pfam" id="PF00196">
    <property type="entry name" value="GerE"/>
    <property type="match status" value="1"/>
</dbReference>
<feature type="transmembrane region" description="Helical" evidence="4">
    <location>
        <begin position="52"/>
        <end position="69"/>
    </location>
</feature>
<evidence type="ECO:0000256" key="1">
    <source>
        <dbReference type="ARBA" id="ARBA00023015"/>
    </source>
</evidence>
<feature type="domain" description="HTH luxR-type" evidence="5">
    <location>
        <begin position="268"/>
        <end position="333"/>
    </location>
</feature>
<dbReference type="InterPro" id="IPR000792">
    <property type="entry name" value="Tscrpt_reg_LuxR_C"/>
</dbReference>
<dbReference type="SUPFAM" id="SSF46894">
    <property type="entry name" value="C-terminal effector domain of the bipartite response regulators"/>
    <property type="match status" value="1"/>
</dbReference>
<keyword evidence="4" id="KW-0812">Transmembrane</keyword>
<dbReference type="HOGENOM" id="CLU_056909_0_0_11"/>
<keyword evidence="2 6" id="KW-0238">DNA-binding</keyword>
<dbReference type="Proteomes" id="UP000008805">
    <property type="component" value="Chromosome"/>
</dbReference>
<evidence type="ECO:0000256" key="2">
    <source>
        <dbReference type="ARBA" id="ARBA00023125"/>
    </source>
</evidence>
<proteinExistence type="predicted"/>
<dbReference type="InterPro" id="IPR036388">
    <property type="entry name" value="WH-like_DNA-bd_sf"/>
</dbReference>
<feature type="transmembrane region" description="Helical" evidence="4">
    <location>
        <begin position="117"/>
        <end position="137"/>
    </location>
</feature>
<accession>D6EAE7</accession>
<sequence length="333" mass="38033">MLQAAVRKRGKRYSFVGFVLFHYTLFVLLGSIMASAACLSAYLVSRKRAMRYAFAGFLFYFFDVAWVFQDDFFTGADAGLGAAYAVVVSLVLVVTGGGFLTSFWLLVCDYLGEERRVFKVAPAVLFVAASVAVLALLPEGDLRSFLFYFPRELYLFWMLLFAGFRFLVTKDESGRNRLRRHRLLYVLLWVLGLMIVAEDVCVFLLPDPVLLGPRAYAPERNFAENVLMLCCAFFACRDAFRVLSLRFERPPMHEGGRQEELIDDNLLLYGKRYRLSERECEVLRYVLVGKDNQNIASAMHLALSTVKVHVHNILQKTGQPNRQALVQDFWKTS</sequence>
<dbReference type="PANTHER" id="PTHR44688">
    <property type="entry name" value="DNA-BINDING TRANSCRIPTIONAL ACTIVATOR DEVR_DOSR"/>
    <property type="match status" value="1"/>
</dbReference>
<gene>
    <name evidence="6" type="ORF">GPA_25990</name>
</gene>
<dbReference type="PROSITE" id="PS50043">
    <property type="entry name" value="HTH_LUXR_2"/>
    <property type="match status" value="1"/>
</dbReference>
<dbReference type="PATRIC" id="fig|657308.3.peg.2081"/>
<reference evidence="6 7" key="2">
    <citation type="submission" date="2010-03" db="EMBL/GenBank/DDBJ databases">
        <authorList>
            <person name="Pajon A."/>
        </authorList>
    </citation>
    <scope>NUCLEOTIDE SEQUENCE [LARGE SCALE GENOMIC DNA]</scope>
    <source>
        <strain evidence="7">7-10-1-b</strain>
    </source>
</reference>
<protein>
    <submittedName>
        <fullName evidence="6">Response regulator containing a CheY-like receiver domain and an HTH DNA-binding domain</fullName>
    </submittedName>
</protein>
<name>D6EAE7_9ACTN</name>
<feature type="transmembrane region" description="Helical" evidence="4">
    <location>
        <begin position="149"/>
        <end position="168"/>
    </location>
</feature>
<dbReference type="GO" id="GO:0003677">
    <property type="term" value="F:DNA binding"/>
    <property type="evidence" value="ECO:0007669"/>
    <property type="project" value="UniProtKB-KW"/>
</dbReference>
<reference evidence="6 7" key="1">
    <citation type="submission" date="2010-03" db="EMBL/GenBank/DDBJ databases">
        <title>The genome sequence of Gordonibacter pamelaeae 7-10-1-bT.</title>
        <authorList>
            <consortium name="metaHIT consortium -- http://www.metahit.eu/"/>
            <person name="Pajon A."/>
            <person name="Turner K."/>
            <person name="Parkhill J."/>
            <person name="Timmis K."/>
            <person name="Oxley A."/>
            <person name="Wurdemann D."/>
        </authorList>
    </citation>
    <scope>NUCLEOTIDE SEQUENCE [LARGE SCALE GENOMIC DNA]</scope>
    <source>
        <strain evidence="7">7-10-1-b</strain>
    </source>
</reference>
<evidence type="ECO:0000313" key="6">
    <source>
        <dbReference type="EMBL" id="CBL04694.1"/>
    </source>
</evidence>
<dbReference type="PRINTS" id="PR00038">
    <property type="entry name" value="HTHLUXR"/>
</dbReference>
<keyword evidence="3" id="KW-0804">Transcription</keyword>
<dbReference type="GO" id="GO:0006355">
    <property type="term" value="P:regulation of DNA-templated transcription"/>
    <property type="evidence" value="ECO:0007669"/>
    <property type="project" value="InterPro"/>
</dbReference>
<feature type="transmembrane region" description="Helical" evidence="4">
    <location>
        <begin position="183"/>
        <end position="205"/>
    </location>
</feature>
<dbReference type="AlphaFoldDB" id="D6EAE7"/>
<dbReference type="EMBL" id="FP929047">
    <property type="protein sequence ID" value="CBL04694.1"/>
    <property type="molecule type" value="Genomic_DNA"/>
</dbReference>
<feature type="transmembrane region" description="Helical" evidence="4">
    <location>
        <begin position="20"/>
        <end position="45"/>
    </location>
</feature>
<feature type="transmembrane region" description="Helical" evidence="4">
    <location>
        <begin position="81"/>
        <end position="105"/>
    </location>
</feature>
<dbReference type="KEGG" id="gpa:GPA_25990"/>
<keyword evidence="1" id="KW-0805">Transcription regulation</keyword>